<name>A0AC35FMW2_9BILA</name>
<reference evidence="2" key="1">
    <citation type="submission" date="2022-11" db="UniProtKB">
        <authorList>
            <consortium name="WormBaseParasite"/>
        </authorList>
    </citation>
    <scope>IDENTIFICATION</scope>
</reference>
<organism evidence="1 2">
    <name type="scientific">Panagrolaimus sp. PS1159</name>
    <dbReference type="NCBI Taxonomy" id="55785"/>
    <lineage>
        <taxon>Eukaryota</taxon>
        <taxon>Metazoa</taxon>
        <taxon>Ecdysozoa</taxon>
        <taxon>Nematoda</taxon>
        <taxon>Chromadorea</taxon>
        <taxon>Rhabditida</taxon>
        <taxon>Tylenchina</taxon>
        <taxon>Panagrolaimomorpha</taxon>
        <taxon>Panagrolaimoidea</taxon>
        <taxon>Panagrolaimidae</taxon>
        <taxon>Panagrolaimus</taxon>
    </lineage>
</organism>
<protein>
    <submittedName>
        <fullName evidence="2">Uncharacterized protein</fullName>
    </submittedName>
</protein>
<evidence type="ECO:0000313" key="2">
    <source>
        <dbReference type="WBParaSite" id="PS1159_v2.g19107.t1"/>
    </source>
</evidence>
<accession>A0AC35FMW2</accession>
<dbReference type="Proteomes" id="UP000887580">
    <property type="component" value="Unplaced"/>
</dbReference>
<evidence type="ECO:0000313" key="1">
    <source>
        <dbReference type="Proteomes" id="UP000887580"/>
    </source>
</evidence>
<sequence length="70" mass="7800">MVRPRNVPKSKNSAHKTLRPSSFDSPDSNSSRFFSASESQASASPVQSQGSNRRRQQNPQRLDGTQLRRG</sequence>
<proteinExistence type="predicted"/>
<dbReference type="WBParaSite" id="PS1159_v2.g19107.t1">
    <property type="protein sequence ID" value="PS1159_v2.g19107.t1"/>
    <property type="gene ID" value="PS1159_v2.g19107"/>
</dbReference>